<keyword evidence="3" id="KW-1185">Reference proteome</keyword>
<evidence type="ECO:0000256" key="1">
    <source>
        <dbReference type="SAM" id="MobiDB-lite"/>
    </source>
</evidence>
<feature type="compositionally biased region" description="Basic and acidic residues" evidence="1">
    <location>
        <begin position="433"/>
        <end position="452"/>
    </location>
</feature>
<reference evidence="2" key="1">
    <citation type="submission" date="2022-08" db="UniProtKB">
        <authorList>
            <consortium name="EnsemblMetazoa"/>
        </authorList>
    </citation>
    <scope>IDENTIFICATION</scope>
    <source>
        <strain evidence="2">05x7-T-G4-1.051#20</strain>
    </source>
</reference>
<feature type="compositionally biased region" description="Low complexity" evidence="1">
    <location>
        <begin position="391"/>
        <end position="412"/>
    </location>
</feature>
<sequence length="783" mass="85800">MNYYISNNVQATSPSSTLFKTIGILSDALKEGKGFIMRINLILGIIISISSTSNGQLPFEFSPEELSNAEADFIDFVLSNPDLLFNNIDSETTPKEQTTSQPPTTTPKSTEFPDQTVTDPHTETGQPDTGNVGETPGNTDSGHGMVVENGVVRDPVTGIITHVMDIHDGELLEVIQSEITGGHIIDPHTGEFILLSEISPLIGNTPESVTPSTNVTLSSGDSTTANPQEPTPTSETGAINENKIINGVIRHPATGQITHVVDPHDGAHLEVSISPIFGAHVFDPHTGDLIIAEDHAMEFGTVDVQPQTSTEAPQQVTTTSEAITEETITTKPTTTTTEATTEAIPEAITPIVKATNTTIEAMSTTTEASVAITEAVPTTTEAPAAITEATATETTTNAIQPEVTTPEAQTPEAPTPAPVETTTKRAANQETTTESHKLGTEHTQEDHLHDHGIYVNKFIPSGSGSEEKQKSSTGRRKFGSMKGISSVLDKYKSEYLKRRKGGKGNDTDVPNINTVLKWIERRKNTFKKYLKEKKQVEEEKKQNPRKSFQVLDLGNYFPSLQRNKFGGLEGRKKWMPAGTTSGSTSSSVGEESKPRSESNKGRVNLNRLRNPFLQRNNAADKTGNQPNTDRRNRFQVLMARKLEKQRKQTVKNIKQETTTPIVNAMTPKVTNEKPQTDTVKTGRRRKFNNFFRNRKLLSKSSDSQDNVNKNENTEGNVADYLNGLKSKVTENTNVSGKNNQTPDRYVAGLARKINNKIVARNPENVKLRKNKWDKSYLADQPKI</sequence>
<evidence type="ECO:0000313" key="3">
    <source>
        <dbReference type="Proteomes" id="UP000005408"/>
    </source>
</evidence>
<feature type="region of interest" description="Disordered" evidence="1">
    <location>
        <begin position="205"/>
        <end position="237"/>
    </location>
</feature>
<protein>
    <recommendedName>
        <fullName evidence="4">Zonadhesin</fullName>
    </recommendedName>
</protein>
<feature type="compositionally biased region" description="Polar residues" evidence="1">
    <location>
        <begin position="698"/>
        <end position="715"/>
    </location>
</feature>
<feature type="compositionally biased region" description="Basic and acidic residues" evidence="1">
    <location>
        <begin position="590"/>
        <end position="600"/>
    </location>
</feature>
<feature type="compositionally biased region" description="Polar residues" evidence="1">
    <location>
        <begin position="112"/>
        <end position="129"/>
    </location>
</feature>
<feature type="compositionally biased region" description="Low complexity" evidence="1">
    <location>
        <begin position="578"/>
        <end position="589"/>
    </location>
</feature>
<feature type="region of interest" description="Disordered" evidence="1">
    <location>
        <begin position="87"/>
        <end position="146"/>
    </location>
</feature>
<feature type="region of interest" description="Disordered" evidence="1">
    <location>
        <begin position="568"/>
        <end position="631"/>
    </location>
</feature>
<dbReference type="EnsemblMetazoa" id="G25762.1">
    <property type="protein sequence ID" value="G25762.1:cds"/>
    <property type="gene ID" value="G25762"/>
</dbReference>
<organism evidence="2 3">
    <name type="scientific">Magallana gigas</name>
    <name type="common">Pacific oyster</name>
    <name type="synonym">Crassostrea gigas</name>
    <dbReference type="NCBI Taxonomy" id="29159"/>
    <lineage>
        <taxon>Eukaryota</taxon>
        <taxon>Metazoa</taxon>
        <taxon>Spiralia</taxon>
        <taxon>Lophotrochozoa</taxon>
        <taxon>Mollusca</taxon>
        <taxon>Bivalvia</taxon>
        <taxon>Autobranchia</taxon>
        <taxon>Pteriomorphia</taxon>
        <taxon>Ostreida</taxon>
        <taxon>Ostreoidea</taxon>
        <taxon>Ostreidae</taxon>
        <taxon>Magallana</taxon>
    </lineage>
</organism>
<evidence type="ECO:0000313" key="2">
    <source>
        <dbReference type="EnsemblMetazoa" id="G25762.1:cds"/>
    </source>
</evidence>
<name>A0A8W8KZW9_MAGGI</name>
<feature type="region of interest" description="Disordered" evidence="1">
    <location>
        <begin position="698"/>
        <end position="718"/>
    </location>
</feature>
<feature type="compositionally biased region" description="Low complexity" evidence="1">
    <location>
        <begin position="95"/>
        <end position="110"/>
    </location>
</feature>
<feature type="region of interest" description="Disordered" evidence="1">
    <location>
        <begin position="391"/>
        <end position="481"/>
    </location>
</feature>
<feature type="compositionally biased region" description="Polar residues" evidence="1">
    <location>
        <begin position="613"/>
        <end position="627"/>
    </location>
</feature>
<proteinExistence type="predicted"/>
<accession>A0A8W8KZW9</accession>
<dbReference type="Proteomes" id="UP000005408">
    <property type="component" value="Unassembled WGS sequence"/>
</dbReference>
<evidence type="ECO:0008006" key="4">
    <source>
        <dbReference type="Google" id="ProtNLM"/>
    </source>
</evidence>
<dbReference type="AlphaFoldDB" id="A0A8W8KZW9"/>